<proteinExistence type="predicted"/>
<dbReference type="InterPro" id="IPR031722">
    <property type="entry name" value="Coilin_N"/>
</dbReference>
<dbReference type="RefSeq" id="XP_017786368.1">
    <property type="nucleotide sequence ID" value="XM_017930879.1"/>
</dbReference>
<dbReference type="Proteomes" id="UP000695000">
    <property type="component" value="Unplaced"/>
</dbReference>
<evidence type="ECO:0000313" key="2">
    <source>
        <dbReference type="Proteomes" id="UP000695000"/>
    </source>
</evidence>
<organism evidence="2 3">
    <name type="scientific">Nicrophorus vespilloides</name>
    <name type="common">Boreal carrion beetle</name>
    <dbReference type="NCBI Taxonomy" id="110193"/>
    <lineage>
        <taxon>Eukaryota</taxon>
        <taxon>Metazoa</taxon>
        <taxon>Ecdysozoa</taxon>
        <taxon>Arthropoda</taxon>
        <taxon>Hexapoda</taxon>
        <taxon>Insecta</taxon>
        <taxon>Pterygota</taxon>
        <taxon>Neoptera</taxon>
        <taxon>Endopterygota</taxon>
        <taxon>Coleoptera</taxon>
        <taxon>Polyphaga</taxon>
        <taxon>Staphyliniformia</taxon>
        <taxon>Silphidae</taxon>
        <taxon>Nicrophorinae</taxon>
        <taxon>Nicrophorus</taxon>
    </lineage>
</organism>
<evidence type="ECO:0000313" key="3">
    <source>
        <dbReference type="RefSeq" id="XP_017786368.1"/>
    </source>
</evidence>
<dbReference type="Pfam" id="PF15862">
    <property type="entry name" value="Coilin_N"/>
    <property type="match status" value="1"/>
</dbReference>
<protein>
    <submittedName>
        <fullName evidence="3">Uncharacterized protein LOC108569361</fullName>
    </submittedName>
</protein>
<reference evidence="3" key="1">
    <citation type="submission" date="2025-08" db="UniProtKB">
        <authorList>
            <consortium name="RefSeq"/>
        </authorList>
    </citation>
    <scope>IDENTIFICATION</scope>
    <source>
        <tissue evidence="3">Whole Larva</tissue>
    </source>
</reference>
<evidence type="ECO:0000259" key="1">
    <source>
        <dbReference type="Pfam" id="PF15862"/>
    </source>
</evidence>
<keyword evidence="2" id="KW-1185">Reference proteome</keyword>
<name>A0ABM1NHR8_NICVS</name>
<sequence length="236" mass="27742">MYEMEKSDNFKILTDLTHFFLDHRSACYTFVNTKTVKNILDLKLHISKMLNISNFYLQFKEHYLPETEDIQLLKEGDVIRVIKMEDQQRSSNQNEFNPTANSTLLHAKEQFNGSQDFQEKISYFERKTHTDVHSDDLTDDKTFKSKLNKVLDKQITKCKEQIKMSTSYNTPINRFKLQCVKPRNFKSSYSTIFKNDGPQYSSSLRLYDVTIEKPSSSLPKRMCTSLTISKLENKEL</sequence>
<feature type="domain" description="Coilin N-terminal" evidence="1">
    <location>
        <begin position="15"/>
        <end position="110"/>
    </location>
</feature>
<gene>
    <name evidence="3" type="primary">LOC108569361</name>
</gene>
<dbReference type="GeneID" id="108569361"/>
<accession>A0ABM1NHR8</accession>